<evidence type="ECO:0000259" key="11">
    <source>
        <dbReference type="Pfam" id="PF02868"/>
    </source>
</evidence>
<dbReference type="SUPFAM" id="SSF55486">
    <property type="entry name" value="Metalloproteases ('zincins'), catalytic domain"/>
    <property type="match status" value="1"/>
</dbReference>
<evidence type="ECO:0000256" key="8">
    <source>
        <dbReference type="SAM" id="MobiDB-lite"/>
    </source>
</evidence>
<evidence type="ECO:0000256" key="5">
    <source>
        <dbReference type="ARBA" id="ARBA00022801"/>
    </source>
</evidence>
<evidence type="ECO:0000256" key="2">
    <source>
        <dbReference type="ARBA" id="ARBA00022670"/>
    </source>
</evidence>
<evidence type="ECO:0000256" key="6">
    <source>
        <dbReference type="ARBA" id="ARBA00022833"/>
    </source>
</evidence>
<dbReference type="EMBL" id="BAAALF010000003">
    <property type="protein sequence ID" value="GAA1216768.1"/>
    <property type="molecule type" value="Genomic_DNA"/>
</dbReference>
<organism evidence="13 14">
    <name type="scientific">Kitasatospora nipponensis</name>
    <dbReference type="NCBI Taxonomy" id="258049"/>
    <lineage>
        <taxon>Bacteria</taxon>
        <taxon>Bacillati</taxon>
        <taxon>Actinomycetota</taxon>
        <taxon>Actinomycetes</taxon>
        <taxon>Kitasatosporales</taxon>
        <taxon>Streptomycetaceae</taxon>
        <taxon>Kitasatospora</taxon>
    </lineage>
</organism>
<feature type="signal peptide" evidence="9">
    <location>
        <begin position="1"/>
        <end position="30"/>
    </location>
</feature>
<evidence type="ECO:0000256" key="7">
    <source>
        <dbReference type="ARBA" id="ARBA00023049"/>
    </source>
</evidence>
<keyword evidence="5" id="KW-0378">Hydrolase</keyword>
<sequence>MRHRNHAPKGLGLAATTVLALTLGGTPALAAPGADPDPVPTLVAGQDTATPQLVTGLTEAAPGNPADAARTFLAAHPDQYRIDPGQLTELATERTPEGGHTVRFQQNRAGIPVLGAQYLVHLTGDGADQRIESVGGKYFTGLSTPTTPTVPTEALRALALGSVTDPQVRAKATAEDRGPVILPGGTGRLTRHFTLHGSAPAAGAPLVREVYVDATVGAIALTDEGHDPYTLDANDTRGTAPATGPAPATGTAPDAHGRAAQVNIARLPDGGYQLTDLTRPATITTYDAAGRDYNDINGGIPADLPPVHSPSPDFPPGTGGSGATDAHLDAALVYDFYHDRLGRSGLDGKDGPINAVVNVSDGGAPFANAYWDGHEMVYGGGGPQYYPFSVALDVAGHEMTHAVIEHTANLVGFGQAGAMNEGLADYFGNAIEDNARGLSMNDPGAALLGESLCRTGTPEACAQRRLDDHRSTVDDYLGAAPGLDGGGQHLNSTIFSGALWDIRRTLDPLTADRLVYRALADYLTPTDDFVDGRNAVLAAGRALHLTRAQLRTVAAAFDAHGIRAGWQQHLGMDSSALLRDTSTPTGPVAARGHWVMTSGDPAGKGRPALFTGSTTEPGTPVQLSPDDGRLHSWPATDGSSAVWIAVGTDTQGQWGMEVLTRSLTGGATRSLFKSAGPQQQPSEVAVCGDDIAFKVTDYSGGEGRTRILLSHAGGPATELPLPDGHQVSGLTLRNGILAWSESWTANQTQVFTPTVYSITTGQVTARFPTATPASTDSTLLVGNRLLWVETPTDRTRPSSIRSAALDGSGITDLLPADAPARPTLGITASDQAVTFEADSTKPTNGWTNAALPKLWQLPLTGGTPTRLSCNRGAQYEPAADTATRVIWLDATPGRTDLVSRARPTTHTC</sequence>
<evidence type="ECO:0008006" key="15">
    <source>
        <dbReference type="Google" id="ProtNLM"/>
    </source>
</evidence>
<protein>
    <recommendedName>
        <fullName evidence="15">Zn-dependent metalloprotease</fullName>
    </recommendedName>
</protein>
<dbReference type="PANTHER" id="PTHR33794:SF1">
    <property type="entry name" value="BACILLOLYSIN"/>
    <property type="match status" value="1"/>
</dbReference>
<feature type="region of interest" description="Disordered" evidence="8">
    <location>
        <begin position="581"/>
        <end position="602"/>
    </location>
</feature>
<dbReference type="InterPro" id="IPR027268">
    <property type="entry name" value="Peptidase_M4/M1_CTD_sf"/>
</dbReference>
<evidence type="ECO:0000256" key="9">
    <source>
        <dbReference type="SAM" id="SignalP"/>
    </source>
</evidence>
<feature type="region of interest" description="Disordered" evidence="8">
    <location>
        <begin position="233"/>
        <end position="255"/>
    </location>
</feature>
<keyword evidence="7" id="KW-0482">Metalloprotease</keyword>
<dbReference type="InterPro" id="IPR001570">
    <property type="entry name" value="Peptidase_M4_C_domain"/>
</dbReference>
<dbReference type="InterPro" id="IPR023612">
    <property type="entry name" value="Peptidase_M4"/>
</dbReference>
<feature type="domain" description="FTP" evidence="12">
    <location>
        <begin position="87"/>
        <end position="127"/>
    </location>
</feature>
<keyword evidence="4 9" id="KW-0732">Signal</keyword>
<dbReference type="PRINTS" id="PR00730">
    <property type="entry name" value="THERMOLYSIN"/>
</dbReference>
<gene>
    <name evidence="13" type="ORF">GCM10009665_03300</name>
</gene>
<dbReference type="Proteomes" id="UP001500037">
    <property type="component" value="Unassembled WGS sequence"/>
</dbReference>
<comment type="similarity">
    <text evidence="1">Belongs to the peptidase M4 family.</text>
</comment>
<keyword evidence="3" id="KW-0479">Metal-binding</keyword>
<proteinExistence type="inferred from homology"/>
<reference evidence="13 14" key="1">
    <citation type="journal article" date="2019" name="Int. J. Syst. Evol. Microbiol.">
        <title>The Global Catalogue of Microorganisms (GCM) 10K type strain sequencing project: providing services to taxonomists for standard genome sequencing and annotation.</title>
        <authorList>
            <consortium name="The Broad Institute Genomics Platform"/>
            <consortium name="The Broad Institute Genome Sequencing Center for Infectious Disease"/>
            <person name="Wu L."/>
            <person name="Ma J."/>
        </authorList>
    </citation>
    <scope>NUCLEOTIDE SEQUENCE [LARGE SCALE GENOMIC DNA]</scope>
    <source>
        <strain evidence="13 14">JCM 13004</strain>
    </source>
</reference>
<feature type="domain" description="Peptidase M4 C-terminal" evidence="11">
    <location>
        <begin position="408"/>
        <end position="562"/>
    </location>
</feature>
<dbReference type="Gene3D" id="3.10.450.490">
    <property type="match status" value="1"/>
</dbReference>
<evidence type="ECO:0000256" key="3">
    <source>
        <dbReference type="ARBA" id="ARBA00022723"/>
    </source>
</evidence>
<evidence type="ECO:0000313" key="13">
    <source>
        <dbReference type="EMBL" id="GAA1216768.1"/>
    </source>
</evidence>
<dbReference type="Pfam" id="PF02868">
    <property type="entry name" value="Peptidase_M4_C"/>
    <property type="match status" value="1"/>
</dbReference>
<keyword evidence="14" id="KW-1185">Reference proteome</keyword>
<evidence type="ECO:0000259" key="12">
    <source>
        <dbReference type="Pfam" id="PF07504"/>
    </source>
</evidence>
<feature type="domain" description="Peptidase M4" evidence="10">
    <location>
        <begin position="250"/>
        <end position="405"/>
    </location>
</feature>
<dbReference type="Gene3D" id="3.10.170.10">
    <property type="match status" value="1"/>
</dbReference>
<comment type="caution">
    <text evidence="13">The sequence shown here is derived from an EMBL/GenBank/DDBJ whole genome shotgun (WGS) entry which is preliminary data.</text>
</comment>
<evidence type="ECO:0000256" key="4">
    <source>
        <dbReference type="ARBA" id="ARBA00022729"/>
    </source>
</evidence>
<feature type="compositionally biased region" description="Low complexity" evidence="8">
    <location>
        <begin position="238"/>
        <end position="253"/>
    </location>
</feature>
<dbReference type="Pfam" id="PF07504">
    <property type="entry name" value="FTP"/>
    <property type="match status" value="1"/>
</dbReference>
<keyword evidence="2" id="KW-0645">Protease</keyword>
<accession>A0ABN1VQ46</accession>
<dbReference type="Gene3D" id="1.10.390.10">
    <property type="entry name" value="Neutral Protease Domain 2"/>
    <property type="match status" value="1"/>
</dbReference>
<keyword evidence="6" id="KW-0862">Zinc</keyword>
<dbReference type="PANTHER" id="PTHR33794">
    <property type="entry name" value="BACILLOLYSIN"/>
    <property type="match status" value="1"/>
</dbReference>
<dbReference type="CDD" id="cd09597">
    <property type="entry name" value="M4_TLP"/>
    <property type="match status" value="1"/>
</dbReference>
<dbReference type="InterPro" id="IPR011096">
    <property type="entry name" value="FTP_domain"/>
</dbReference>
<evidence type="ECO:0000313" key="14">
    <source>
        <dbReference type="Proteomes" id="UP001500037"/>
    </source>
</evidence>
<dbReference type="RefSeq" id="WP_344438113.1">
    <property type="nucleotide sequence ID" value="NZ_BAAALF010000003.1"/>
</dbReference>
<dbReference type="InterPro" id="IPR013856">
    <property type="entry name" value="Peptidase_M4_domain"/>
</dbReference>
<evidence type="ECO:0000256" key="1">
    <source>
        <dbReference type="ARBA" id="ARBA00009388"/>
    </source>
</evidence>
<name>A0ABN1VQ46_9ACTN</name>
<dbReference type="Pfam" id="PF01447">
    <property type="entry name" value="Peptidase_M4"/>
    <property type="match status" value="1"/>
</dbReference>
<feature type="chain" id="PRO_5046020502" description="Zn-dependent metalloprotease" evidence="9">
    <location>
        <begin position="31"/>
        <end position="908"/>
    </location>
</feature>
<dbReference type="InterPro" id="IPR050728">
    <property type="entry name" value="Zinc_Metalloprotease_M4"/>
</dbReference>
<evidence type="ECO:0000259" key="10">
    <source>
        <dbReference type="Pfam" id="PF01447"/>
    </source>
</evidence>